<dbReference type="Pfam" id="PF03080">
    <property type="entry name" value="Neprosin"/>
    <property type="match status" value="1"/>
</dbReference>
<protein>
    <recommendedName>
        <fullName evidence="1">Neprosin PEP catalytic domain-containing protein</fullName>
    </recommendedName>
</protein>
<evidence type="ECO:0000313" key="2">
    <source>
        <dbReference type="EMBL" id="KAK7818132.1"/>
    </source>
</evidence>
<dbReference type="AlphaFoldDB" id="A0AAW0IUX9"/>
<sequence>MIPIKETQYKDNVKAVRTVDDKTSGHWWLIVHNLTKIGYWPKEILPQLSNEGNFVQFGSMTHTTDSRSPPMGNGRFPNNNLAESSSFTQMKTINSSYIEDDIDFSFQTYVSSKACYNVNFLGDQGPDYVQTMVFGGPGGLCGI</sequence>
<feature type="domain" description="Neprosin PEP catalytic" evidence="1">
    <location>
        <begin position="1"/>
        <end position="142"/>
    </location>
</feature>
<reference evidence="2 3" key="1">
    <citation type="journal article" date="2018" name="Sci. Data">
        <title>The draft genome sequence of cork oak.</title>
        <authorList>
            <person name="Ramos A.M."/>
            <person name="Usie A."/>
            <person name="Barbosa P."/>
            <person name="Barros P.M."/>
            <person name="Capote T."/>
            <person name="Chaves I."/>
            <person name="Simoes F."/>
            <person name="Abreu I."/>
            <person name="Carrasquinho I."/>
            <person name="Faro C."/>
            <person name="Guimaraes J.B."/>
            <person name="Mendonca D."/>
            <person name="Nobrega F."/>
            <person name="Rodrigues L."/>
            <person name="Saibo N.J.M."/>
            <person name="Varela M.C."/>
            <person name="Egas C."/>
            <person name="Matos J."/>
            <person name="Miguel C.M."/>
            <person name="Oliveira M.M."/>
            <person name="Ricardo C.P."/>
            <person name="Goncalves S."/>
        </authorList>
    </citation>
    <scope>NUCLEOTIDE SEQUENCE [LARGE SCALE GENOMIC DNA]</scope>
    <source>
        <strain evidence="3">cv. HL8</strain>
    </source>
</reference>
<dbReference type="PANTHER" id="PTHR31589:SF233">
    <property type="entry name" value="PROTEIN, PUTATIVE (DUF239)-RELATED"/>
    <property type="match status" value="1"/>
</dbReference>
<evidence type="ECO:0000313" key="3">
    <source>
        <dbReference type="Proteomes" id="UP000237347"/>
    </source>
</evidence>
<accession>A0AAW0IUX9</accession>
<keyword evidence="3" id="KW-1185">Reference proteome</keyword>
<name>A0AAW0IUX9_QUESU</name>
<dbReference type="Proteomes" id="UP000237347">
    <property type="component" value="Unassembled WGS sequence"/>
</dbReference>
<organism evidence="2 3">
    <name type="scientific">Quercus suber</name>
    <name type="common">Cork oak</name>
    <dbReference type="NCBI Taxonomy" id="58331"/>
    <lineage>
        <taxon>Eukaryota</taxon>
        <taxon>Viridiplantae</taxon>
        <taxon>Streptophyta</taxon>
        <taxon>Embryophyta</taxon>
        <taxon>Tracheophyta</taxon>
        <taxon>Spermatophyta</taxon>
        <taxon>Magnoliopsida</taxon>
        <taxon>eudicotyledons</taxon>
        <taxon>Gunneridae</taxon>
        <taxon>Pentapetalae</taxon>
        <taxon>rosids</taxon>
        <taxon>fabids</taxon>
        <taxon>Fagales</taxon>
        <taxon>Fagaceae</taxon>
        <taxon>Quercus</taxon>
    </lineage>
</organism>
<dbReference type="InterPro" id="IPR004314">
    <property type="entry name" value="Neprosin"/>
</dbReference>
<evidence type="ECO:0000259" key="1">
    <source>
        <dbReference type="PROSITE" id="PS52045"/>
    </source>
</evidence>
<dbReference type="PROSITE" id="PS52045">
    <property type="entry name" value="NEPROSIN_PEP_CD"/>
    <property type="match status" value="1"/>
</dbReference>
<comment type="caution">
    <text evidence="2">The sequence shown here is derived from an EMBL/GenBank/DDBJ whole genome shotgun (WGS) entry which is preliminary data.</text>
</comment>
<gene>
    <name evidence="2" type="ORF">CFP56_041795</name>
</gene>
<dbReference type="InterPro" id="IPR053168">
    <property type="entry name" value="Glutamic_endopeptidase"/>
</dbReference>
<proteinExistence type="predicted"/>
<dbReference type="EMBL" id="PKMF04000842">
    <property type="protein sequence ID" value="KAK7818132.1"/>
    <property type="molecule type" value="Genomic_DNA"/>
</dbReference>
<dbReference type="PANTHER" id="PTHR31589">
    <property type="entry name" value="PROTEIN, PUTATIVE (DUF239)-RELATED-RELATED"/>
    <property type="match status" value="1"/>
</dbReference>